<dbReference type="InterPro" id="IPR000719">
    <property type="entry name" value="Prot_kinase_dom"/>
</dbReference>
<dbReference type="GO" id="GO:0005524">
    <property type="term" value="F:ATP binding"/>
    <property type="evidence" value="ECO:0007669"/>
    <property type="project" value="UniProtKB-UniRule"/>
</dbReference>
<feature type="region of interest" description="Disordered" evidence="10">
    <location>
        <begin position="271"/>
        <end position="290"/>
    </location>
</feature>
<keyword evidence="13" id="KW-1185">Reference proteome</keyword>
<dbReference type="KEGG" id="vg:80512784"/>
<feature type="binding site" evidence="9">
    <location>
        <position position="88"/>
    </location>
    <ligand>
        <name>ATP</name>
        <dbReference type="ChEBI" id="CHEBI:30616"/>
    </ligand>
</feature>
<dbReference type="PROSITE" id="PS00107">
    <property type="entry name" value="PROTEIN_KINASE_ATP"/>
    <property type="match status" value="1"/>
</dbReference>
<dbReference type="InterPro" id="IPR008271">
    <property type="entry name" value="Ser/Thr_kinase_AS"/>
</dbReference>
<reference evidence="12 13" key="1">
    <citation type="journal article" date="2016" name="Genome Announc.">
        <title>Complete Genome Sequence of a New Megavirus Family Member Isolated from an Inland Water Lake for the First Time in India.</title>
        <authorList>
            <person name="Chatterjee A."/>
            <person name="Ali F."/>
            <person name="Bange D."/>
            <person name="Kondabagil K."/>
        </authorList>
    </citation>
    <scope>NUCLEOTIDE SEQUENCE [LARGE SCALE GENOMIC DNA]</scope>
    <source>
        <strain evidence="12">1</strain>
    </source>
</reference>
<feature type="compositionally biased region" description="Polar residues" evidence="10">
    <location>
        <begin position="1"/>
        <end position="12"/>
    </location>
</feature>
<feature type="domain" description="Protein kinase" evidence="11">
    <location>
        <begin position="59"/>
        <end position="527"/>
    </location>
</feature>
<dbReference type="GO" id="GO:0004674">
    <property type="term" value="F:protein serine/threonine kinase activity"/>
    <property type="evidence" value="ECO:0007669"/>
    <property type="project" value="UniProtKB-KW"/>
</dbReference>
<name>A0A167R8L6_9VIRU</name>
<dbReference type="EC" id="2.7.11.1" evidence="1"/>
<feature type="compositionally biased region" description="Acidic residues" evidence="10">
    <location>
        <begin position="28"/>
        <end position="38"/>
    </location>
</feature>
<dbReference type="SUPFAM" id="SSF56112">
    <property type="entry name" value="Protein kinase-like (PK-like)"/>
    <property type="match status" value="1"/>
</dbReference>
<dbReference type="Gene3D" id="3.30.200.20">
    <property type="entry name" value="Phosphorylase Kinase, domain 1"/>
    <property type="match status" value="1"/>
</dbReference>
<evidence type="ECO:0000256" key="8">
    <source>
        <dbReference type="ARBA" id="ARBA00048679"/>
    </source>
</evidence>
<evidence type="ECO:0000256" key="4">
    <source>
        <dbReference type="ARBA" id="ARBA00022741"/>
    </source>
</evidence>
<evidence type="ECO:0000256" key="3">
    <source>
        <dbReference type="ARBA" id="ARBA00022679"/>
    </source>
</evidence>
<dbReference type="EMBL" id="KU877344">
    <property type="protein sequence ID" value="ANB50422.1"/>
    <property type="molecule type" value="Genomic_DNA"/>
</dbReference>
<keyword evidence="5 12" id="KW-0418">Kinase</keyword>
<dbReference type="GO" id="GO:0050684">
    <property type="term" value="P:regulation of mRNA processing"/>
    <property type="evidence" value="ECO:0007669"/>
    <property type="project" value="TreeGrafter"/>
</dbReference>
<comment type="catalytic activity">
    <reaction evidence="8">
        <text>L-seryl-[protein] + ATP = O-phospho-L-seryl-[protein] + ADP + H(+)</text>
        <dbReference type="Rhea" id="RHEA:17989"/>
        <dbReference type="Rhea" id="RHEA-COMP:9863"/>
        <dbReference type="Rhea" id="RHEA-COMP:11604"/>
        <dbReference type="ChEBI" id="CHEBI:15378"/>
        <dbReference type="ChEBI" id="CHEBI:29999"/>
        <dbReference type="ChEBI" id="CHEBI:30616"/>
        <dbReference type="ChEBI" id="CHEBI:83421"/>
        <dbReference type="ChEBI" id="CHEBI:456216"/>
        <dbReference type="EC" id="2.7.11.1"/>
    </reaction>
</comment>
<keyword evidence="3" id="KW-0808">Transferase</keyword>
<keyword evidence="2 12" id="KW-0723">Serine/threonine-protein kinase</keyword>
<evidence type="ECO:0000256" key="6">
    <source>
        <dbReference type="ARBA" id="ARBA00022840"/>
    </source>
</evidence>
<dbReference type="InterPro" id="IPR017441">
    <property type="entry name" value="Protein_kinase_ATP_BS"/>
</dbReference>
<feature type="region of interest" description="Disordered" evidence="10">
    <location>
        <begin position="1"/>
        <end position="45"/>
    </location>
</feature>
<dbReference type="RefSeq" id="YP_010776173.1">
    <property type="nucleotide sequence ID" value="NC_075034.1"/>
</dbReference>
<dbReference type="Pfam" id="PF00069">
    <property type="entry name" value="Pkinase"/>
    <property type="match status" value="2"/>
</dbReference>
<evidence type="ECO:0000256" key="9">
    <source>
        <dbReference type="PROSITE-ProRule" id="PRU10141"/>
    </source>
</evidence>
<keyword evidence="4 9" id="KW-0547">Nucleotide-binding</keyword>
<dbReference type="InterPro" id="IPR011009">
    <property type="entry name" value="Kinase-like_dom_sf"/>
</dbReference>
<evidence type="ECO:0000259" key="11">
    <source>
        <dbReference type="PROSITE" id="PS50011"/>
    </source>
</evidence>
<keyword evidence="6 9" id="KW-0067">ATP-binding</keyword>
<dbReference type="Proteomes" id="UP000241365">
    <property type="component" value="Segment"/>
</dbReference>
<dbReference type="InterPro" id="IPR051334">
    <property type="entry name" value="SRPK"/>
</dbReference>
<evidence type="ECO:0000256" key="1">
    <source>
        <dbReference type="ARBA" id="ARBA00012513"/>
    </source>
</evidence>
<dbReference type="Gene3D" id="1.10.510.10">
    <property type="entry name" value="Transferase(Phosphotransferase) domain 1"/>
    <property type="match status" value="2"/>
</dbReference>
<accession>A0A167R8L6</accession>
<evidence type="ECO:0000256" key="7">
    <source>
        <dbReference type="ARBA" id="ARBA00047899"/>
    </source>
</evidence>
<organism evidence="12 13">
    <name type="scientific">Powai lake megavirus</name>
    <dbReference type="NCBI Taxonomy" id="1842663"/>
    <lineage>
        <taxon>Viruses</taxon>
        <taxon>Varidnaviria</taxon>
        <taxon>Bamfordvirae</taxon>
        <taxon>Nucleocytoviricota</taxon>
        <taxon>Megaviricetes</taxon>
        <taxon>Imitervirales</taxon>
        <taxon>Mimiviridae</taxon>
        <taxon>Megamimivirinae</taxon>
        <taxon>Megavirus</taxon>
        <taxon>Megavirus powaiense</taxon>
    </lineage>
</organism>
<proteinExistence type="predicted"/>
<dbReference type="GeneID" id="80512784"/>
<dbReference type="PROSITE" id="PS50011">
    <property type="entry name" value="PROTEIN_KINASE_DOM"/>
    <property type="match status" value="1"/>
</dbReference>
<evidence type="ECO:0000256" key="5">
    <source>
        <dbReference type="ARBA" id="ARBA00022777"/>
    </source>
</evidence>
<evidence type="ECO:0000256" key="2">
    <source>
        <dbReference type="ARBA" id="ARBA00022527"/>
    </source>
</evidence>
<comment type="catalytic activity">
    <reaction evidence="7">
        <text>L-threonyl-[protein] + ATP = O-phospho-L-threonyl-[protein] + ADP + H(+)</text>
        <dbReference type="Rhea" id="RHEA:46608"/>
        <dbReference type="Rhea" id="RHEA-COMP:11060"/>
        <dbReference type="Rhea" id="RHEA-COMP:11605"/>
        <dbReference type="ChEBI" id="CHEBI:15378"/>
        <dbReference type="ChEBI" id="CHEBI:30013"/>
        <dbReference type="ChEBI" id="CHEBI:30616"/>
        <dbReference type="ChEBI" id="CHEBI:61977"/>
        <dbReference type="ChEBI" id="CHEBI:456216"/>
        <dbReference type="EC" id="2.7.11.1"/>
    </reaction>
</comment>
<evidence type="ECO:0000313" key="13">
    <source>
        <dbReference type="Proteomes" id="UP000241365"/>
    </source>
</evidence>
<dbReference type="SMART" id="SM00220">
    <property type="entry name" value="S_TKc"/>
    <property type="match status" value="1"/>
</dbReference>
<protein>
    <recommendedName>
        <fullName evidence="1">non-specific serine/threonine protein kinase</fullName>
        <ecNumber evidence="1">2.7.11.1</ecNumber>
    </recommendedName>
</protein>
<feature type="compositionally biased region" description="Acidic residues" evidence="10">
    <location>
        <begin position="273"/>
        <end position="290"/>
    </location>
</feature>
<evidence type="ECO:0000256" key="10">
    <source>
        <dbReference type="SAM" id="MobiDB-lite"/>
    </source>
</evidence>
<evidence type="ECO:0000313" key="12">
    <source>
        <dbReference type="EMBL" id="ANB50422.1"/>
    </source>
</evidence>
<dbReference type="PANTHER" id="PTHR47634:SF9">
    <property type="entry name" value="PROTEIN KINASE DOMAIN-CONTAINING PROTEIN-RELATED"/>
    <property type="match status" value="1"/>
</dbReference>
<sequence>MSKNPNSSTQDINEYEADESENVLPVSDDSENESENESESSVQEPIQNTYPGLILKNNYVLLKNIGSGNNAHVWMVYDIQKSDFYAMKIQDHECYHDGCREVAIVSKITEYTVENGDFHSISMLDHFVDEIDDNTKFVCSVYDLYAGSLRMVLVNGIHKYGLPIDVVKNIARQLLQAVHVLHTKLEIIHTDIKPENILFKGIPDYHQQIMELFLRSGFKEKYQDLVKNKPSDNEDDEILDQYYDRINELAKDSVQEICILDECLNNEEQLIPDSEEDESFIDDDNDSDDYPDDDYVSEDEYSEFNECNKKYNDRNQSVDDIQENLDYQDMHNFDNEYDFDKILNNRACTSDKQYVVDDEYITNCSIALIDYGNSYFFQKRTRHETQDRRYRSPEVLLDLNYSFGCDIWSISCVIFELLTGFTLFDPEREPLNQDIHHLYMMEKFLGSIPLNMKKKSKRRKFLFDKNRNYHIKNLENFEFKSLKDRLITEFLFDEKNAQEINDFLMCGLVFDPENRYSAQDLLNHPWLN</sequence>
<dbReference type="PANTHER" id="PTHR47634">
    <property type="entry name" value="PROTEIN KINASE DOMAIN-CONTAINING PROTEIN-RELATED"/>
    <property type="match status" value="1"/>
</dbReference>
<dbReference type="PROSITE" id="PS00108">
    <property type="entry name" value="PROTEIN_KINASE_ST"/>
    <property type="match status" value="1"/>
</dbReference>